<comment type="similarity">
    <text evidence="2 4">Belongs to the bacterial solute-binding protein 3 family.</text>
</comment>
<dbReference type="EMBL" id="CP000414">
    <property type="protein sequence ID" value="ABJ61263.1"/>
    <property type="molecule type" value="Genomic_DNA"/>
</dbReference>
<evidence type="ECO:0000256" key="2">
    <source>
        <dbReference type="ARBA" id="ARBA00010333"/>
    </source>
</evidence>
<keyword evidence="3" id="KW-0732">Signal</keyword>
<name>Q03ZV9_LEUMM</name>
<dbReference type="InterPro" id="IPR001638">
    <property type="entry name" value="Solute-binding_3/MltF_N"/>
</dbReference>
<organism evidence="7 8">
    <name type="scientific">Leuconostoc mesenteroides subsp. mesenteroides (strain ATCC 8293 / DSM 20343 / BCRC 11652 / CCM 1803 / JCM 6124 / NCDO 523 / NBRC 100496 / NCIMB 8023 / NCTC 12954 / NRRL B-1118 / 37Y)</name>
    <dbReference type="NCBI Taxonomy" id="203120"/>
    <lineage>
        <taxon>Bacteria</taxon>
        <taxon>Bacillati</taxon>
        <taxon>Bacillota</taxon>
        <taxon>Bacilli</taxon>
        <taxon>Lactobacillales</taxon>
        <taxon>Lactobacillaceae</taxon>
        <taxon>Leuconostoc</taxon>
    </lineage>
</organism>
<proteinExistence type="inferred from homology"/>
<dbReference type="InterPro" id="IPR018313">
    <property type="entry name" value="SBP_3_CS"/>
</dbReference>
<keyword evidence="5" id="KW-0472">Membrane</keyword>
<evidence type="ECO:0000313" key="7">
    <source>
        <dbReference type="EMBL" id="ABJ61263.1"/>
    </source>
</evidence>
<dbReference type="GO" id="GO:0030313">
    <property type="term" value="C:cell envelope"/>
    <property type="evidence" value="ECO:0007669"/>
    <property type="project" value="UniProtKB-SubCell"/>
</dbReference>
<dbReference type="AlphaFoldDB" id="Q03ZV9"/>
<dbReference type="PROSITE" id="PS01039">
    <property type="entry name" value="SBP_BACTERIAL_3"/>
    <property type="match status" value="1"/>
</dbReference>
<dbReference type="GeneID" id="29577565"/>
<dbReference type="EnsemblBacteria" id="ABJ61263">
    <property type="protein sequence ID" value="ABJ61263"/>
    <property type="gene ID" value="LEUM_0112"/>
</dbReference>
<dbReference type="Pfam" id="PF00497">
    <property type="entry name" value="SBP_bac_3"/>
    <property type="match status" value="1"/>
</dbReference>
<dbReference type="HOGENOM" id="CLU_019602_18_5_9"/>
<dbReference type="SMART" id="SM00062">
    <property type="entry name" value="PBPb"/>
    <property type="match status" value="1"/>
</dbReference>
<reference evidence="7 8" key="1">
    <citation type="journal article" date="2006" name="Proc. Natl. Acad. Sci. U.S.A.">
        <title>Comparative genomics of the lactic acid bacteria.</title>
        <authorList>
            <person name="Makarova K."/>
            <person name="Slesarev A."/>
            <person name="Wolf Y."/>
            <person name="Sorokin A."/>
            <person name="Mirkin B."/>
            <person name="Koonin E."/>
            <person name="Pavlov A."/>
            <person name="Pavlova N."/>
            <person name="Karamychev V."/>
            <person name="Polouchine N."/>
            <person name="Shakhova V."/>
            <person name="Grigoriev I."/>
            <person name="Lou Y."/>
            <person name="Rohksar D."/>
            <person name="Lucas S."/>
            <person name="Huang K."/>
            <person name="Goodstein D.M."/>
            <person name="Hawkins T."/>
            <person name="Plengvidhya V."/>
            <person name="Welker D."/>
            <person name="Hughes J."/>
            <person name="Goh Y."/>
            <person name="Benson A."/>
            <person name="Baldwin K."/>
            <person name="Lee J.H."/>
            <person name="Diaz-Muniz I."/>
            <person name="Dosti B."/>
            <person name="Smeianov V."/>
            <person name="Wechter W."/>
            <person name="Barabote R."/>
            <person name="Lorca G."/>
            <person name="Altermann E."/>
            <person name="Barrangou R."/>
            <person name="Ganesan B."/>
            <person name="Xie Y."/>
            <person name="Rawsthorne H."/>
            <person name="Tamir D."/>
            <person name="Parker C."/>
            <person name="Breidt F."/>
            <person name="Broadbent J."/>
            <person name="Hutkins R."/>
            <person name="O'Sullivan D."/>
            <person name="Steele J."/>
            <person name="Unlu G."/>
            <person name="Saier M."/>
            <person name="Klaenhammer T."/>
            <person name="Richardson P."/>
            <person name="Kozyavkin S."/>
            <person name="Weimer B."/>
            <person name="Mills D."/>
        </authorList>
    </citation>
    <scope>NUCLEOTIDE SEQUENCE [LARGE SCALE GENOMIC DNA]</scope>
    <source>
        <strain evidence="8">ATCC 8293 / DSM 20343 / BCRC 11652 / CCM 1803 / JCM 6124 / NCDO 523 / NBRC 100496 / NCIMB 8023 / NCTC 12954 / NRRL B-1118 / 37Y</strain>
    </source>
</reference>
<evidence type="ECO:0000256" key="3">
    <source>
        <dbReference type="ARBA" id="ARBA00022729"/>
    </source>
</evidence>
<dbReference type="SUPFAM" id="SSF53850">
    <property type="entry name" value="Periplasmic binding protein-like II"/>
    <property type="match status" value="1"/>
</dbReference>
<evidence type="ECO:0000313" key="8">
    <source>
        <dbReference type="Proteomes" id="UP000000362"/>
    </source>
</evidence>
<accession>Q03ZV9</accession>
<comment type="subcellular location">
    <subcellularLocation>
        <location evidence="1">Cell envelope</location>
    </subcellularLocation>
</comment>
<evidence type="ECO:0000259" key="6">
    <source>
        <dbReference type="SMART" id="SM00062"/>
    </source>
</evidence>
<dbReference type="Gene3D" id="3.40.190.10">
    <property type="entry name" value="Periplasmic binding protein-like II"/>
    <property type="match status" value="2"/>
</dbReference>
<feature type="domain" description="Solute-binding protein family 3/N-terminal" evidence="6">
    <location>
        <begin position="44"/>
        <end position="265"/>
    </location>
</feature>
<protein>
    <submittedName>
        <fullName evidence="7">Amino acid ABC transporter substrate-binding protein, PAAT family</fullName>
    </submittedName>
</protein>
<dbReference type="Proteomes" id="UP000000362">
    <property type="component" value="Chromosome"/>
</dbReference>
<gene>
    <name evidence="7" type="ordered locus">LEUM_0112</name>
</gene>
<feature type="transmembrane region" description="Helical" evidence="5">
    <location>
        <begin position="7"/>
        <end position="27"/>
    </location>
</feature>
<evidence type="ECO:0000256" key="1">
    <source>
        <dbReference type="ARBA" id="ARBA00004196"/>
    </source>
</evidence>
<keyword evidence="8" id="KW-1185">Reference proteome</keyword>
<dbReference type="KEGG" id="lme:LEUM_0112"/>
<evidence type="ECO:0000256" key="4">
    <source>
        <dbReference type="RuleBase" id="RU003744"/>
    </source>
</evidence>
<evidence type="ECO:0000256" key="5">
    <source>
        <dbReference type="SAM" id="Phobius"/>
    </source>
</evidence>
<dbReference type="RefSeq" id="WP_011679082.1">
    <property type="nucleotide sequence ID" value="NC_008531.1"/>
</dbReference>
<sequence length="271" mass="29676">MKKRNPIISVIIVVVLIAIVAVGGLIYQTNNHKNEAKGDTKQKVLKIGATGTSFPTAYKSKGKLVGFDVDVINAAAKKAGYKVQWVTGEFDGLLGQLDNNKLDTVANDVAITPERKAKYKFSNIYNKEETTVAVNKDSDYNTLNDLEGKTIAGASASNNTKNLQDYNSKIKFKLYDARDVTFQALLAGHVDGVVNTRNNLEALIKAKNYPWKVVKGSAATVNIALPFRKDDSESAKILKKLNPAINKLKEDGTLKKLSEKYFGYDATADLK</sequence>
<dbReference type="PANTHER" id="PTHR35936">
    <property type="entry name" value="MEMBRANE-BOUND LYTIC MUREIN TRANSGLYCOSYLASE F"/>
    <property type="match status" value="1"/>
</dbReference>
<keyword evidence="5" id="KW-0812">Transmembrane</keyword>
<dbReference type="PANTHER" id="PTHR35936:SF19">
    <property type="entry name" value="AMINO-ACID-BINDING PROTEIN YXEM-RELATED"/>
    <property type="match status" value="1"/>
</dbReference>
<keyword evidence="5" id="KW-1133">Transmembrane helix</keyword>
<dbReference type="eggNOG" id="COG0834">
    <property type="taxonomic scope" value="Bacteria"/>
</dbReference>